<evidence type="ECO:0000313" key="3">
    <source>
        <dbReference type="EMBL" id="CAD8817913.1"/>
    </source>
</evidence>
<organism evidence="3">
    <name type="scientific">Timspurckia oligopyrenoides</name>
    <dbReference type="NCBI Taxonomy" id="708627"/>
    <lineage>
        <taxon>Eukaryota</taxon>
        <taxon>Rhodophyta</taxon>
        <taxon>Bangiophyceae</taxon>
        <taxon>Porphyridiales</taxon>
        <taxon>Porphyridiaceae</taxon>
        <taxon>Timspurckia</taxon>
    </lineage>
</organism>
<reference evidence="3" key="1">
    <citation type="submission" date="2021-01" db="EMBL/GenBank/DDBJ databases">
        <authorList>
            <person name="Corre E."/>
            <person name="Pelletier E."/>
            <person name="Niang G."/>
            <person name="Scheremetjew M."/>
            <person name="Finn R."/>
            <person name="Kale V."/>
            <person name="Holt S."/>
            <person name="Cochrane G."/>
            <person name="Meng A."/>
            <person name="Brown T."/>
            <person name="Cohen L."/>
        </authorList>
    </citation>
    <scope>NUCLEOTIDE SEQUENCE</scope>
    <source>
        <strain evidence="3">CCMP3278</strain>
    </source>
</reference>
<keyword evidence="1" id="KW-0472">Membrane</keyword>
<dbReference type="Gene3D" id="3.40.50.2000">
    <property type="entry name" value="Glycogen Phosphorylase B"/>
    <property type="match status" value="1"/>
</dbReference>
<name>A0A7S0ZCY1_9RHOD</name>
<gene>
    <name evidence="3" type="ORF">TOLI1172_LOCUS2302</name>
</gene>
<protein>
    <submittedName>
        <fullName evidence="3">Uncharacterized protein</fullName>
    </submittedName>
</protein>
<keyword evidence="1" id="KW-0812">Transmembrane</keyword>
<proteinExistence type="predicted"/>
<dbReference type="EMBL" id="HBFP01003234">
    <property type="protein sequence ID" value="CAD8817913.1"/>
    <property type="molecule type" value="Transcribed_RNA"/>
</dbReference>
<keyword evidence="1" id="KW-1133">Transmembrane helix</keyword>
<feature type="signal peptide" evidence="2">
    <location>
        <begin position="1"/>
        <end position="22"/>
    </location>
</feature>
<dbReference type="AlphaFoldDB" id="A0A7S0ZCY1"/>
<keyword evidence="2" id="KW-0732">Signal</keyword>
<sequence>MDLRYVLCLLVLISLDIKRACGILDTNGLGNSAETRLLDQYSESFDRISQFDFSFLNTIPKENDHILFLLPPDPRRSESLVFVINHFIKYYPSIHISIVIPYGNQTESVLLQNSDHAREIPGGSFSVERLLNEDLKYLQIFQDDALEQDLNLRICTRLNAQFTRIVLNKLEQNLPALVFVDSYDFGALSSVKEVFPKHRILVNHLGLLAGFSIPFQTLLPFRLPLHGALRESSWTTRLTQPSFYVLSYFAHRSRLQKVNDARVQAGLSPISSFDELYEHTTLLVNTKFGIEYRRSESEMFELQSKIYMTGPLYMKPDANQVHSSTNSILIAMHSVLGVDSTLLRSIRDAACNLEVESIEWVVMDRDTEVFFQAVGEIPCEYSPKMKKETEKVVHSKVHVIHRASELNAILDRGFDAFVSSCDLDAVQSAILHEVPSVCIPLESDQGDLAHKLEDGGLGIRVSVQSAESNNGKEVSKAVGRIRAPNNAFSIRVKRMKQVFEVNSGMSIIERLVKQVLNETLGSEEELMSERMSDALLEWYDDHCHRQQHGAEYESVAEFLIWFAPSAVGIIGPLFAIGSAVRVYVRLAKRGLSFLFDFGRNWIQKRQPMTQTKKRN</sequence>
<dbReference type="SUPFAM" id="SSF53756">
    <property type="entry name" value="UDP-Glycosyltransferase/glycogen phosphorylase"/>
    <property type="match status" value="1"/>
</dbReference>
<evidence type="ECO:0000256" key="2">
    <source>
        <dbReference type="SAM" id="SignalP"/>
    </source>
</evidence>
<feature type="chain" id="PRO_5030621413" evidence="2">
    <location>
        <begin position="23"/>
        <end position="615"/>
    </location>
</feature>
<accession>A0A7S0ZCY1</accession>
<evidence type="ECO:0000256" key="1">
    <source>
        <dbReference type="SAM" id="Phobius"/>
    </source>
</evidence>
<feature type="transmembrane region" description="Helical" evidence="1">
    <location>
        <begin position="558"/>
        <end position="584"/>
    </location>
</feature>